<evidence type="ECO:0000313" key="1">
    <source>
        <dbReference type="EMBL" id="SEM76624.1"/>
    </source>
</evidence>
<dbReference type="EMBL" id="FOCT01000001">
    <property type="protein sequence ID" value="SEM76624.1"/>
    <property type="molecule type" value="Genomic_DNA"/>
</dbReference>
<name>A0A1H8B3E1_9PROT</name>
<protein>
    <submittedName>
        <fullName evidence="1">Uncharacterized protein</fullName>
    </submittedName>
</protein>
<accession>A0A1H8B3E1</accession>
<dbReference type="Proteomes" id="UP000183898">
    <property type="component" value="Unassembled WGS sequence"/>
</dbReference>
<dbReference type="AlphaFoldDB" id="A0A1H8B3E1"/>
<gene>
    <name evidence="1" type="ORF">SAMN05216404_10194</name>
</gene>
<organism evidence="1 2">
    <name type="scientific">Nitrosospira multiformis</name>
    <dbReference type="NCBI Taxonomy" id="1231"/>
    <lineage>
        <taxon>Bacteria</taxon>
        <taxon>Pseudomonadati</taxon>
        <taxon>Pseudomonadota</taxon>
        <taxon>Betaproteobacteria</taxon>
        <taxon>Nitrosomonadales</taxon>
        <taxon>Nitrosomonadaceae</taxon>
        <taxon>Nitrosospira</taxon>
    </lineage>
</organism>
<evidence type="ECO:0000313" key="2">
    <source>
        <dbReference type="Proteomes" id="UP000183898"/>
    </source>
</evidence>
<proteinExistence type="predicted"/>
<sequence length="67" mass="7489">MNPKGLPLLGLIVRGVTKVRTVTVVPKTPARTHFRVEYGSTAKIADDRQRIHHLARQTWVIAEVECG</sequence>
<reference evidence="1 2" key="1">
    <citation type="submission" date="2016-10" db="EMBL/GenBank/DDBJ databases">
        <authorList>
            <person name="de Groot N.N."/>
        </authorList>
    </citation>
    <scope>NUCLEOTIDE SEQUENCE [LARGE SCALE GENOMIC DNA]</scope>
    <source>
        <strain evidence="1 2">Nl18</strain>
    </source>
</reference>